<dbReference type="NCBIfam" id="NF003814">
    <property type="entry name" value="PRK05406.1-3"/>
    <property type="match status" value="1"/>
</dbReference>
<dbReference type="HAMAP" id="MF_00691">
    <property type="entry name" value="PxpA"/>
    <property type="match status" value="1"/>
</dbReference>
<dbReference type="InterPro" id="IPR005501">
    <property type="entry name" value="LamB/YcsF/PxpA-like"/>
</dbReference>
<sequence>MSTARIDLNADLGEGYGPWRLGEDEALLDVVTSASIACGFHAGDPTIMVETAAAAKARGVAIGAHPGFHDLRGFGRRVIRQPVREIERDVAYQIGAMQACAALAGHRVSYVKAHGALANLANAEPEIAEAVARAVAGVDRGLALMVMPGLAAERAAESAGLRSLREIYADRAYAEDGQLAPRGTPGAVIHDAEAIAARVLRMVEEGGVLTASGQLLPVGIDTVCVHGDTPGALAAARAVRAGLERAGIAVEACCGA</sequence>
<keyword evidence="1" id="KW-0547">Nucleotide-binding</keyword>
<dbReference type="Pfam" id="PF03746">
    <property type="entry name" value="LamB_YcsF"/>
    <property type="match status" value="1"/>
</dbReference>
<comment type="similarity">
    <text evidence="1">Belongs to the LamB/PxpA family.</text>
</comment>
<evidence type="ECO:0000313" key="3">
    <source>
        <dbReference type="Proteomes" id="UP001055156"/>
    </source>
</evidence>
<comment type="function">
    <text evidence="1">Catalyzes the cleavage of 5-oxoproline to form L-glutamate coupled to the hydrolysis of ATP to ADP and inorganic phosphate.</text>
</comment>
<dbReference type="InterPro" id="IPR011330">
    <property type="entry name" value="Glyco_hydro/deAcase_b/a-brl"/>
</dbReference>
<dbReference type="Proteomes" id="UP001055156">
    <property type="component" value="Unassembled WGS sequence"/>
</dbReference>
<name>A0ABQ4TCN2_METOR</name>
<proteinExistence type="inferred from homology"/>
<dbReference type="EMBL" id="BPQV01000010">
    <property type="protein sequence ID" value="GJE28414.1"/>
    <property type="molecule type" value="Genomic_DNA"/>
</dbReference>
<dbReference type="CDD" id="cd10787">
    <property type="entry name" value="LamB_YcsF_like"/>
    <property type="match status" value="1"/>
</dbReference>
<comment type="caution">
    <text evidence="2">The sequence shown here is derived from an EMBL/GenBank/DDBJ whole genome shotgun (WGS) entry which is preliminary data.</text>
</comment>
<reference evidence="2" key="1">
    <citation type="journal article" date="2021" name="Front. Microbiol.">
        <title>Comprehensive Comparative Genomics and Phenotyping of Methylobacterium Species.</title>
        <authorList>
            <person name="Alessa O."/>
            <person name="Ogura Y."/>
            <person name="Fujitani Y."/>
            <person name="Takami H."/>
            <person name="Hayashi T."/>
            <person name="Sahin N."/>
            <person name="Tani A."/>
        </authorList>
    </citation>
    <scope>NUCLEOTIDE SEQUENCE</scope>
    <source>
        <strain evidence="2">NBRC 15689</strain>
    </source>
</reference>
<protein>
    <recommendedName>
        <fullName evidence="1">5-oxoprolinase subunit A</fullName>
        <shortName evidence="1">5-OPase subunit A</shortName>
        <ecNumber evidence="1">3.5.2.9</ecNumber>
    </recommendedName>
    <alternativeName>
        <fullName evidence="1">5-oxoprolinase (ATP-hydrolyzing) subunit A</fullName>
    </alternativeName>
</protein>
<reference evidence="2" key="2">
    <citation type="submission" date="2021-08" db="EMBL/GenBank/DDBJ databases">
        <authorList>
            <person name="Tani A."/>
            <person name="Ola A."/>
            <person name="Ogura Y."/>
            <person name="Katsura K."/>
            <person name="Hayashi T."/>
        </authorList>
    </citation>
    <scope>NUCLEOTIDE SEQUENCE</scope>
    <source>
        <strain evidence="2">NBRC 15689</strain>
    </source>
</reference>
<dbReference type="Gene3D" id="3.20.20.370">
    <property type="entry name" value="Glycoside hydrolase/deacetylase"/>
    <property type="match status" value="1"/>
</dbReference>
<dbReference type="PANTHER" id="PTHR30292">
    <property type="entry name" value="UNCHARACTERIZED PROTEIN YBGL-RELATED"/>
    <property type="match status" value="1"/>
</dbReference>
<comment type="catalytic activity">
    <reaction evidence="1">
        <text>5-oxo-L-proline + ATP + 2 H2O = L-glutamate + ADP + phosphate + H(+)</text>
        <dbReference type="Rhea" id="RHEA:10348"/>
        <dbReference type="ChEBI" id="CHEBI:15377"/>
        <dbReference type="ChEBI" id="CHEBI:15378"/>
        <dbReference type="ChEBI" id="CHEBI:29985"/>
        <dbReference type="ChEBI" id="CHEBI:30616"/>
        <dbReference type="ChEBI" id="CHEBI:43474"/>
        <dbReference type="ChEBI" id="CHEBI:58402"/>
        <dbReference type="ChEBI" id="CHEBI:456216"/>
        <dbReference type="EC" id="3.5.2.9"/>
    </reaction>
</comment>
<keyword evidence="1" id="KW-0067">ATP-binding</keyword>
<organism evidence="2 3">
    <name type="scientific">Methylobacterium organophilum</name>
    <dbReference type="NCBI Taxonomy" id="410"/>
    <lineage>
        <taxon>Bacteria</taxon>
        <taxon>Pseudomonadati</taxon>
        <taxon>Pseudomonadota</taxon>
        <taxon>Alphaproteobacteria</taxon>
        <taxon>Hyphomicrobiales</taxon>
        <taxon>Methylobacteriaceae</taxon>
        <taxon>Methylobacterium</taxon>
    </lineage>
</organism>
<evidence type="ECO:0000256" key="1">
    <source>
        <dbReference type="HAMAP-Rule" id="MF_00691"/>
    </source>
</evidence>
<evidence type="ECO:0000313" key="2">
    <source>
        <dbReference type="EMBL" id="GJE28414.1"/>
    </source>
</evidence>
<keyword evidence="3" id="KW-1185">Reference proteome</keyword>
<keyword evidence="1" id="KW-0378">Hydrolase</keyword>
<accession>A0ABQ4TCN2</accession>
<comment type="subunit">
    <text evidence="1">Forms a complex composed of PxpA, PxpB and PxpC.</text>
</comment>
<dbReference type="SUPFAM" id="SSF88713">
    <property type="entry name" value="Glycoside hydrolase/deacetylase"/>
    <property type="match status" value="1"/>
</dbReference>
<dbReference type="EC" id="3.5.2.9" evidence="1"/>
<dbReference type="PANTHER" id="PTHR30292:SF0">
    <property type="entry name" value="5-OXOPROLINASE SUBUNIT A"/>
    <property type="match status" value="1"/>
</dbReference>
<gene>
    <name evidence="1 2" type="primary">pxpA</name>
    <name evidence="2" type="ORF">LKMONMHP_3285</name>
</gene>
<dbReference type="NCBIfam" id="NF003816">
    <property type="entry name" value="PRK05406.1-5"/>
    <property type="match status" value="1"/>
</dbReference>
<dbReference type="RefSeq" id="WP_238312365.1">
    <property type="nucleotide sequence ID" value="NZ_BPQV01000010.1"/>
</dbReference>